<dbReference type="InterPro" id="IPR011032">
    <property type="entry name" value="GroES-like_sf"/>
</dbReference>
<dbReference type="Proteomes" id="UP000053467">
    <property type="component" value="Unassembled WGS sequence"/>
</dbReference>
<comment type="cofactor">
    <cofactor evidence="4">
        <name>Zn(2+)</name>
        <dbReference type="ChEBI" id="CHEBI:29105"/>
    </cofactor>
</comment>
<evidence type="ECO:0000313" key="6">
    <source>
        <dbReference type="EMBL" id="KUK88030.1"/>
    </source>
</evidence>
<dbReference type="Gene3D" id="3.40.50.720">
    <property type="entry name" value="NAD(P)-binding Rossmann-like Domain"/>
    <property type="match status" value="1"/>
</dbReference>
<dbReference type="InterPro" id="IPR036291">
    <property type="entry name" value="NAD(P)-bd_dom_sf"/>
</dbReference>
<dbReference type="PANTHER" id="PTHR43401:SF2">
    <property type="entry name" value="L-THREONINE 3-DEHYDROGENASE"/>
    <property type="match status" value="1"/>
</dbReference>
<evidence type="ECO:0000256" key="2">
    <source>
        <dbReference type="ARBA" id="ARBA00022833"/>
    </source>
</evidence>
<comment type="similarity">
    <text evidence="4">Belongs to the zinc-containing alcohol dehydrogenase family.</text>
</comment>
<dbReference type="Gene3D" id="3.90.180.10">
    <property type="entry name" value="Medium-chain alcohol dehydrogenases, catalytic domain"/>
    <property type="match status" value="1"/>
</dbReference>
<keyword evidence="3" id="KW-0560">Oxidoreductase</keyword>
<dbReference type="InterPro" id="IPR002328">
    <property type="entry name" value="ADH_Zn_CS"/>
</dbReference>
<proteinExistence type="inferred from homology"/>
<dbReference type="EMBL" id="LGGX01000001">
    <property type="protein sequence ID" value="KUK88030.1"/>
    <property type="molecule type" value="Genomic_DNA"/>
</dbReference>
<reference evidence="7" key="1">
    <citation type="journal article" date="2015" name="MBio">
        <title>Genome-Resolved Metagenomic Analysis Reveals Roles for Candidate Phyla and Other Microbial Community Members in Biogeochemical Transformations in Oil Reservoirs.</title>
        <authorList>
            <person name="Hu P."/>
            <person name="Tom L."/>
            <person name="Singh A."/>
            <person name="Thomas B.C."/>
            <person name="Baker B.J."/>
            <person name="Piceno Y.M."/>
            <person name="Andersen G.L."/>
            <person name="Banfield J.F."/>
        </authorList>
    </citation>
    <scope>NUCLEOTIDE SEQUENCE [LARGE SCALE GENOMIC DNA]</scope>
</reference>
<evidence type="ECO:0000259" key="5">
    <source>
        <dbReference type="SMART" id="SM00829"/>
    </source>
</evidence>
<dbReference type="PATRIC" id="fig|1635277.3.peg.36"/>
<dbReference type="PROSITE" id="PS00059">
    <property type="entry name" value="ADH_ZINC"/>
    <property type="match status" value="1"/>
</dbReference>
<dbReference type="AlphaFoldDB" id="A0A124G0N3"/>
<accession>A0A124G0N3</accession>
<dbReference type="Pfam" id="PF08240">
    <property type="entry name" value="ADH_N"/>
    <property type="match status" value="1"/>
</dbReference>
<dbReference type="InterPro" id="IPR050129">
    <property type="entry name" value="Zn_alcohol_dh"/>
</dbReference>
<organism evidence="6 7">
    <name type="scientific">candidate division TA06 bacterium 34_109</name>
    <dbReference type="NCBI Taxonomy" id="1635277"/>
    <lineage>
        <taxon>Bacteria</taxon>
        <taxon>Bacteria division TA06</taxon>
    </lineage>
</organism>
<dbReference type="GO" id="GO:0016491">
    <property type="term" value="F:oxidoreductase activity"/>
    <property type="evidence" value="ECO:0007669"/>
    <property type="project" value="UniProtKB-KW"/>
</dbReference>
<sequence>MGKMKAVRKLKREKGANLVEIEIPTIKSDEVLIKVLSTSICGTDVHIYKWDNWSENRIKNIPQTLGHEVCGEVVEVGSAVKKIKVGDYISAETHIPCKKCINCLTGNEHICTNGQILGVDRDGVFAEYAVIPESVAWVNDRSIPPEIASVQEPLGNATYAVLGEDNNIYGKRVAIFGDGPTALFAVGVAKLAGASKIFHIGVFDFNMGIGKKMGADYSLKATENMDRVQFIKDNTDGYGADIVVEMAGAKQAVIEGLDSLKKGGRFSAFGITSEQKLEIDYNNQIVFKGIQIHGISGRRMFDTWLRLKNMLASKKLDIRPVITNLFALEDFEKGFEEMMKIPRVSAKIVLFPDKKLLNERLKEFKK</sequence>
<dbReference type="SUPFAM" id="SSF50129">
    <property type="entry name" value="GroES-like"/>
    <property type="match status" value="1"/>
</dbReference>
<evidence type="ECO:0000256" key="4">
    <source>
        <dbReference type="RuleBase" id="RU361277"/>
    </source>
</evidence>
<dbReference type="NCBIfam" id="NF003808">
    <property type="entry name" value="PRK05396.1"/>
    <property type="match status" value="1"/>
</dbReference>
<protein>
    <submittedName>
        <fullName evidence="6">L-threonine 3-dehydrogenase</fullName>
    </submittedName>
</protein>
<evidence type="ECO:0000256" key="3">
    <source>
        <dbReference type="ARBA" id="ARBA00023002"/>
    </source>
</evidence>
<keyword evidence="1 4" id="KW-0479">Metal-binding</keyword>
<keyword evidence="2 4" id="KW-0862">Zinc</keyword>
<dbReference type="GO" id="GO:0008270">
    <property type="term" value="F:zinc ion binding"/>
    <property type="evidence" value="ECO:0007669"/>
    <property type="project" value="InterPro"/>
</dbReference>
<dbReference type="Pfam" id="PF00107">
    <property type="entry name" value="ADH_zinc_N"/>
    <property type="match status" value="1"/>
</dbReference>
<dbReference type="InterPro" id="IPR013154">
    <property type="entry name" value="ADH-like_N"/>
</dbReference>
<dbReference type="SMART" id="SM00829">
    <property type="entry name" value="PKS_ER"/>
    <property type="match status" value="1"/>
</dbReference>
<dbReference type="PANTHER" id="PTHR43401">
    <property type="entry name" value="L-THREONINE 3-DEHYDROGENASE"/>
    <property type="match status" value="1"/>
</dbReference>
<gene>
    <name evidence="6" type="ORF">XE03_0036</name>
</gene>
<dbReference type="InterPro" id="IPR013149">
    <property type="entry name" value="ADH-like_C"/>
</dbReference>
<evidence type="ECO:0000313" key="7">
    <source>
        <dbReference type="Proteomes" id="UP000053467"/>
    </source>
</evidence>
<dbReference type="SUPFAM" id="SSF51735">
    <property type="entry name" value="NAD(P)-binding Rossmann-fold domains"/>
    <property type="match status" value="1"/>
</dbReference>
<evidence type="ECO:0000256" key="1">
    <source>
        <dbReference type="ARBA" id="ARBA00022723"/>
    </source>
</evidence>
<comment type="caution">
    <text evidence="6">The sequence shown here is derived from an EMBL/GenBank/DDBJ whole genome shotgun (WGS) entry which is preliminary data.</text>
</comment>
<feature type="domain" description="Enoyl reductase (ER)" evidence="5">
    <location>
        <begin position="15"/>
        <end position="350"/>
    </location>
</feature>
<name>A0A124G0N3_UNCT6</name>
<dbReference type="InterPro" id="IPR020843">
    <property type="entry name" value="ER"/>
</dbReference>